<keyword evidence="2" id="KW-0677">Repeat</keyword>
<dbReference type="PANTHER" id="PTHR46082:SF11">
    <property type="entry name" value="AAA+ ATPASE DOMAIN-CONTAINING PROTEIN-RELATED"/>
    <property type="match status" value="1"/>
</dbReference>
<dbReference type="GO" id="GO:0003824">
    <property type="term" value="F:catalytic activity"/>
    <property type="evidence" value="ECO:0007669"/>
    <property type="project" value="InterPro"/>
</dbReference>
<dbReference type="InterPro" id="IPR035994">
    <property type="entry name" value="Nucleoside_phosphorylase_sf"/>
</dbReference>
<dbReference type="InterPro" id="IPR027417">
    <property type="entry name" value="P-loop_NTPase"/>
</dbReference>
<dbReference type="PROSITE" id="PS00678">
    <property type="entry name" value="WD_REPEATS_1"/>
    <property type="match status" value="1"/>
</dbReference>
<proteinExistence type="predicted"/>
<keyword evidence="1 3" id="KW-0853">WD repeat</keyword>
<dbReference type="InterPro" id="IPR036322">
    <property type="entry name" value="WD40_repeat_dom_sf"/>
</dbReference>
<feature type="repeat" description="WD" evidence="3">
    <location>
        <begin position="894"/>
        <end position="935"/>
    </location>
</feature>
<dbReference type="Proteomes" id="UP000053095">
    <property type="component" value="Unassembled WGS sequence"/>
</dbReference>
<dbReference type="Pfam" id="PF00400">
    <property type="entry name" value="WD40"/>
    <property type="match status" value="5"/>
</dbReference>
<dbReference type="SUPFAM" id="SSF53167">
    <property type="entry name" value="Purine and uridine phosphorylases"/>
    <property type="match status" value="1"/>
</dbReference>
<dbReference type="InterPro" id="IPR053137">
    <property type="entry name" value="NLR-like"/>
</dbReference>
<evidence type="ECO:0000259" key="4">
    <source>
        <dbReference type="Pfam" id="PF24883"/>
    </source>
</evidence>
<dbReference type="SUPFAM" id="SSF52540">
    <property type="entry name" value="P-loop containing nucleoside triphosphate hydrolases"/>
    <property type="match status" value="1"/>
</dbReference>
<dbReference type="InterPro" id="IPR019775">
    <property type="entry name" value="WD40_repeat_CS"/>
</dbReference>
<evidence type="ECO:0000256" key="2">
    <source>
        <dbReference type="ARBA" id="ARBA00022737"/>
    </source>
</evidence>
<feature type="repeat" description="WD" evidence="3">
    <location>
        <begin position="936"/>
        <end position="977"/>
    </location>
</feature>
<dbReference type="Gene3D" id="2.130.10.10">
    <property type="entry name" value="YVTN repeat-like/Quinoprotein amine dehydrogenase"/>
    <property type="match status" value="2"/>
</dbReference>
<feature type="domain" description="Nephrocystin 3-like N-terminal" evidence="4">
    <location>
        <begin position="396"/>
        <end position="554"/>
    </location>
</feature>
<dbReference type="GO" id="GO:0009116">
    <property type="term" value="P:nucleoside metabolic process"/>
    <property type="evidence" value="ECO:0007669"/>
    <property type="project" value="InterPro"/>
</dbReference>
<organism evidence="5 6">
    <name type="scientific">Talaromyces pinophilus</name>
    <name type="common">Penicillium pinophilum</name>
    <dbReference type="NCBI Taxonomy" id="128442"/>
    <lineage>
        <taxon>Eukaryota</taxon>
        <taxon>Fungi</taxon>
        <taxon>Dikarya</taxon>
        <taxon>Ascomycota</taxon>
        <taxon>Pezizomycotina</taxon>
        <taxon>Eurotiomycetes</taxon>
        <taxon>Eurotiomycetidae</taxon>
        <taxon>Eurotiales</taxon>
        <taxon>Trichocomaceae</taxon>
        <taxon>Talaromyces</taxon>
        <taxon>Talaromyces sect. Talaromyces</taxon>
    </lineage>
</organism>
<dbReference type="InterPro" id="IPR056884">
    <property type="entry name" value="NPHP3-like_N"/>
</dbReference>
<dbReference type="InterPro" id="IPR001680">
    <property type="entry name" value="WD40_rpt"/>
</dbReference>
<dbReference type="Gene3D" id="3.40.50.1580">
    <property type="entry name" value="Nucleoside phosphorylase domain"/>
    <property type="match status" value="1"/>
</dbReference>
<dbReference type="Gene3D" id="3.40.50.300">
    <property type="entry name" value="P-loop containing nucleotide triphosphate hydrolases"/>
    <property type="match status" value="1"/>
</dbReference>
<feature type="repeat" description="WD" evidence="3">
    <location>
        <begin position="859"/>
        <end position="893"/>
    </location>
</feature>
<feature type="repeat" description="WD" evidence="3">
    <location>
        <begin position="1020"/>
        <end position="1048"/>
    </location>
</feature>
<name>A0A6V8HK99_TALPI</name>
<comment type="caution">
    <text evidence="5">The sequence shown here is derived from an EMBL/GenBank/DDBJ whole genome shotgun (WGS) entry which is preliminary data.</text>
</comment>
<dbReference type="PRINTS" id="PR00320">
    <property type="entry name" value="GPROTEINBRPT"/>
</dbReference>
<keyword evidence="6" id="KW-1185">Reference proteome</keyword>
<accession>A0A6V8HK99</accession>
<gene>
    <name evidence="5" type="ORF">TCE0_042f15202</name>
</gene>
<dbReference type="SMART" id="SM00320">
    <property type="entry name" value="WD40"/>
    <property type="match status" value="5"/>
</dbReference>
<evidence type="ECO:0000313" key="6">
    <source>
        <dbReference type="Proteomes" id="UP000053095"/>
    </source>
</evidence>
<dbReference type="PROSITE" id="PS50294">
    <property type="entry name" value="WD_REPEATS_REGION"/>
    <property type="match status" value="5"/>
</dbReference>
<dbReference type="InterPro" id="IPR020472">
    <property type="entry name" value="WD40_PAC1"/>
</dbReference>
<reference evidence="6" key="1">
    <citation type="journal article" date="2015" name="Genome Announc.">
        <title>Draft genome sequence of Talaromyces cellulolyticus strain Y-94, a source of lignocellulosic biomass-degrading enzymes.</title>
        <authorList>
            <person name="Fujii T."/>
            <person name="Koike H."/>
            <person name="Sawayama S."/>
            <person name="Yano S."/>
            <person name="Inoue H."/>
        </authorList>
    </citation>
    <scope>NUCLEOTIDE SEQUENCE [LARGE SCALE GENOMIC DNA]</scope>
    <source>
        <strain evidence="6">Y-94</strain>
    </source>
</reference>
<sequence length="1053" mass="116727">MGDYNKYTVGWICAITTEYVAAKAFLDKEHESAEHGSAKDNNIYTLGEMGKHNVVIARLPKGEYGIAAAASVARDMVRTFPDIKIGLMVGIGGGAPNKKHDIRLGDVVVSSPNNGKGGLFQYDFGKTIQDQKFRATGFLDQPPGLLRAAMGDIEAEYEMEGHQLNGTINRVLEKWPRLRKKYRRPDLSSDRLYQSHIVHPPDDGNSCEAVCGDDESKLIVRPDRSDEEDNPAIHYGLIASANQLIKDALVRDKLSAEKDVLCFEMEAAGLMNHFPCVVIRGICDYSDSHKNKEWQGYAAMAAAAYAKDLLSRIPPYKVEVENRIIDVLSSVETNILKEVHNTAQQTNAAIEVLDSDRRREKVLAKLPYAKGSTFDSFDGDLDTRCHPETRIALRRRIREWAENGQGKSIFWLKGMAGTGKSTISRTVADSLHTEGKLGASFFFKRGEADRSSVAMLFTTICAQLLVKIPSLVAHVELAIDADPNISDKSMGEQFEKLICLPLSQIRGQHSQAPKFIFVIDALDECAQDADILLPLLSQTRNTWSPSLQIFITSRPEQQIRYGFADISEDAREDIELHEIPQPIIKHDIAIFLEYRFAQIQDKYIKYGQSLPFGWPGLEAMSALVEMAVPLFIFAATLCRFVEDPAWSNPAGQLKKVLEYRRIGRDSEMDQLDATYSPILNQLIHGKLENTQKVLVKRFQSIVGTIIHLAEPLSRSSLASLLNIDSQQIEGQLSCLHSVLSVPSSADSPIRILHLSFRDFLVDPAKRRTNPFWVDETDTHKMVMAKCLERMSKPGSLQENICNLPDRGTLRAAIDSRIITNYLPLDMQYACRFWVYHLKETVGSNYWHFATDPQRPFRSITGVAFSPDGKLVASCSYDETVKLWDPATGTLQQTLNDHSLSVTAVTFSPNGRLVASGSYDETVKLWDPATGTLQQTLRGHSHSVKAVAFSPDSWLVASGSYDETVKLWDPVTGTLQQTLEGHSLSVTAVAFSPDGRLLASGSADMTVKLWDAATGTLQQTLKGHSLSVTAVAFSPDGRLMASGSYDSTLVSSCE</sequence>
<dbReference type="CDD" id="cd00200">
    <property type="entry name" value="WD40"/>
    <property type="match status" value="1"/>
</dbReference>
<dbReference type="EMBL" id="DF933838">
    <property type="protein sequence ID" value="GAM41798.1"/>
    <property type="molecule type" value="Genomic_DNA"/>
</dbReference>
<feature type="repeat" description="WD" evidence="3">
    <location>
        <begin position="978"/>
        <end position="1019"/>
    </location>
</feature>
<dbReference type="PANTHER" id="PTHR46082">
    <property type="entry name" value="ATP/GTP-BINDING PROTEIN-RELATED"/>
    <property type="match status" value="1"/>
</dbReference>
<dbReference type="InterPro" id="IPR015943">
    <property type="entry name" value="WD40/YVTN_repeat-like_dom_sf"/>
</dbReference>
<protein>
    <recommendedName>
        <fullName evidence="4">Nephrocystin 3-like N-terminal domain-containing protein</fullName>
    </recommendedName>
</protein>
<dbReference type="AlphaFoldDB" id="A0A6V8HK99"/>
<dbReference type="PROSITE" id="PS50082">
    <property type="entry name" value="WD_REPEATS_2"/>
    <property type="match status" value="5"/>
</dbReference>
<dbReference type="Pfam" id="PF24883">
    <property type="entry name" value="NPHP3_N"/>
    <property type="match status" value="1"/>
</dbReference>
<evidence type="ECO:0000313" key="5">
    <source>
        <dbReference type="EMBL" id="GAM41798.1"/>
    </source>
</evidence>
<evidence type="ECO:0000256" key="3">
    <source>
        <dbReference type="PROSITE-ProRule" id="PRU00221"/>
    </source>
</evidence>
<evidence type="ECO:0000256" key="1">
    <source>
        <dbReference type="ARBA" id="ARBA00022574"/>
    </source>
</evidence>
<dbReference type="SUPFAM" id="SSF50978">
    <property type="entry name" value="WD40 repeat-like"/>
    <property type="match status" value="1"/>
</dbReference>